<reference evidence="2" key="1">
    <citation type="journal article" date="2020" name="Int. J. Syst. Evol. Microbiol.">
        <title>Alteromonas alba sp. nov., a marine bacterium isolated from the seawater of the West Pacific Ocean.</title>
        <authorList>
            <person name="Sun C."/>
            <person name="Wu Y.-H."/>
            <person name="Xamxidin M."/>
            <person name="Cheng H."/>
            <person name="Xu X.-W."/>
        </authorList>
    </citation>
    <scope>NUCLEOTIDE SEQUENCE [LARGE SCALE GENOMIC DNA]</scope>
    <source>
        <strain evidence="2">190</strain>
    </source>
</reference>
<keyword evidence="2" id="KW-1185">Reference proteome</keyword>
<organism evidence="1 2">
    <name type="scientific">Alteromonas alba</name>
    <dbReference type="NCBI Taxonomy" id="2079529"/>
    <lineage>
        <taxon>Bacteria</taxon>
        <taxon>Pseudomonadati</taxon>
        <taxon>Pseudomonadota</taxon>
        <taxon>Gammaproteobacteria</taxon>
        <taxon>Alteromonadales</taxon>
        <taxon>Alteromonadaceae</taxon>
        <taxon>Alteromonas/Salinimonas group</taxon>
        <taxon>Alteromonas</taxon>
    </lineage>
</organism>
<evidence type="ECO:0000313" key="2">
    <source>
        <dbReference type="Proteomes" id="UP000238949"/>
    </source>
</evidence>
<name>A0A2S9VEP5_9ALTE</name>
<gene>
    <name evidence="1" type="ORF">C6Y40_03810</name>
</gene>
<accession>A0A2S9VEP5</accession>
<dbReference type="Proteomes" id="UP000238949">
    <property type="component" value="Unassembled WGS sequence"/>
</dbReference>
<sequence length="98" mass="11205">MCISFAPGQPGAFFYSPAGEPIMKTVWVLQQFTSRYFDLTQPHYLAKITQRLRPIYTTDLSHALVFESEATANTLLTFDLKHEGWAARRVTIPNSQMH</sequence>
<proteinExistence type="predicted"/>
<comment type="caution">
    <text evidence="1">The sequence shown here is derived from an EMBL/GenBank/DDBJ whole genome shotgun (WGS) entry which is preliminary data.</text>
</comment>
<evidence type="ECO:0000313" key="1">
    <source>
        <dbReference type="EMBL" id="PRO74930.1"/>
    </source>
</evidence>
<protein>
    <submittedName>
        <fullName evidence="1">Uncharacterized protein</fullName>
    </submittedName>
</protein>
<dbReference type="AlphaFoldDB" id="A0A2S9VEP5"/>
<dbReference type="EMBL" id="PVNP01000030">
    <property type="protein sequence ID" value="PRO74930.1"/>
    <property type="molecule type" value="Genomic_DNA"/>
</dbReference>